<evidence type="ECO:0000313" key="3">
    <source>
        <dbReference type="EMBL" id="QYA42198.1"/>
    </source>
</evidence>
<dbReference type="Proteomes" id="UP000826802">
    <property type="component" value="Chromosome"/>
</dbReference>
<dbReference type="AlphaFoldDB" id="A0AAJ4PAH2"/>
<evidence type="ECO:0000256" key="1">
    <source>
        <dbReference type="SAM" id="Phobius"/>
    </source>
</evidence>
<accession>A0AAJ4PAH2</accession>
<proteinExistence type="predicted"/>
<name>A0AAJ4PAH2_9STAP</name>
<reference evidence="3 4" key="1">
    <citation type="submission" date="2021-07" db="EMBL/GenBank/DDBJ databases">
        <title>Prevalence and characterization of methicillin-resistant Macrococcus spp. in food producing animals and meat in Switzerland in 2019.</title>
        <authorList>
            <person name="Keller J.E."/>
            <person name="Schwendener S."/>
            <person name="Neuenschwander J."/>
            <person name="Overesch G."/>
            <person name="Perreten V."/>
        </authorList>
    </citation>
    <scope>NUCLEOTIDE SEQUENCE [LARGE SCALE GENOMIC DNA]</scope>
    <source>
        <strain evidence="3 4">19Msa0936</strain>
    </source>
</reference>
<organism evidence="3 4">
    <name type="scientific">Macrococcoides bohemicum</name>
    <dbReference type="NCBI Taxonomy" id="1903056"/>
    <lineage>
        <taxon>Bacteria</taxon>
        <taxon>Bacillati</taxon>
        <taxon>Bacillota</taxon>
        <taxon>Bacilli</taxon>
        <taxon>Bacillales</taxon>
        <taxon>Staphylococcaceae</taxon>
        <taxon>Macrococcoides</taxon>
    </lineage>
</organism>
<keyword evidence="1" id="KW-1133">Transmembrane helix</keyword>
<feature type="transmembrane region" description="Helical" evidence="1">
    <location>
        <begin position="7"/>
        <end position="27"/>
    </location>
</feature>
<sequence length="265" mass="30739">MCIKNRYAFITFFVIGLFKAYIIYRLFIATSLLVTVIVGGTIIGISNYIIYAILYYFFINYISNLFNNLEKGDLDFQLEKSKVFLPQYLINQLNKLIKTLNHKIYYDNLTLLPNRSAFLKYVEDAESYISRNDILFLFDIDDFKLINDNYGHQAGDNLLKLIGTRLINQLPSNCTAFRLSGDEFIIVMTNSQPIDTESYKSLIHSIFDEPFTIDNKRLKINISIGSSTFDKTSSDIFTTTKNADNEMYNEKNSKRKRALDGKHYL</sequence>
<protein>
    <submittedName>
        <fullName evidence="3">GGDEF domain-containing protein</fullName>
    </submittedName>
</protein>
<dbReference type="Pfam" id="PF00990">
    <property type="entry name" value="GGDEF"/>
    <property type="match status" value="1"/>
</dbReference>
<dbReference type="PANTHER" id="PTHR46663:SF2">
    <property type="entry name" value="GGDEF DOMAIN-CONTAINING PROTEIN"/>
    <property type="match status" value="1"/>
</dbReference>
<keyword evidence="1" id="KW-0812">Transmembrane</keyword>
<dbReference type="CDD" id="cd01949">
    <property type="entry name" value="GGDEF"/>
    <property type="match status" value="1"/>
</dbReference>
<keyword evidence="4" id="KW-1185">Reference proteome</keyword>
<keyword evidence="1" id="KW-0472">Membrane</keyword>
<dbReference type="SMART" id="SM00267">
    <property type="entry name" value="GGDEF"/>
    <property type="match status" value="1"/>
</dbReference>
<dbReference type="NCBIfam" id="TIGR00254">
    <property type="entry name" value="GGDEF"/>
    <property type="match status" value="1"/>
</dbReference>
<dbReference type="PROSITE" id="PS50887">
    <property type="entry name" value="GGDEF"/>
    <property type="match status" value="1"/>
</dbReference>
<dbReference type="RefSeq" id="WP_219503037.1">
    <property type="nucleotide sequence ID" value="NZ_CP079981.1"/>
</dbReference>
<evidence type="ECO:0000313" key="4">
    <source>
        <dbReference type="Proteomes" id="UP000826802"/>
    </source>
</evidence>
<evidence type="ECO:0000259" key="2">
    <source>
        <dbReference type="PROSITE" id="PS50887"/>
    </source>
</evidence>
<dbReference type="EMBL" id="CP079981">
    <property type="protein sequence ID" value="QYA42198.1"/>
    <property type="molecule type" value="Genomic_DNA"/>
</dbReference>
<feature type="transmembrane region" description="Helical" evidence="1">
    <location>
        <begin position="33"/>
        <end position="58"/>
    </location>
</feature>
<dbReference type="InterPro" id="IPR052163">
    <property type="entry name" value="DGC-Regulatory_Protein"/>
</dbReference>
<gene>
    <name evidence="3" type="ORF">KYI11_11485</name>
</gene>
<dbReference type="PANTHER" id="PTHR46663">
    <property type="entry name" value="DIGUANYLATE CYCLASE DGCT-RELATED"/>
    <property type="match status" value="1"/>
</dbReference>
<feature type="domain" description="GGDEF" evidence="2">
    <location>
        <begin position="131"/>
        <end position="265"/>
    </location>
</feature>
<dbReference type="InterPro" id="IPR000160">
    <property type="entry name" value="GGDEF_dom"/>
</dbReference>